<dbReference type="Proteomes" id="UP000622687">
    <property type="component" value="Unassembled WGS sequence"/>
</dbReference>
<keyword evidence="4" id="KW-0143">Chaperone</keyword>
<protein>
    <recommendedName>
        <fullName evidence="7">Flagellar protein FliT</fullName>
    </recommendedName>
</protein>
<name>A0A934HWS8_9CLOT</name>
<evidence type="ECO:0000256" key="5">
    <source>
        <dbReference type="ARBA" id="ARBA00093765"/>
    </source>
</evidence>
<evidence type="ECO:0000256" key="2">
    <source>
        <dbReference type="ARBA" id="ARBA00022490"/>
    </source>
</evidence>
<proteinExistence type="inferred from homology"/>
<evidence type="ECO:0000313" key="9">
    <source>
        <dbReference type="Proteomes" id="UP000622687"/>
    </source>
</evidence>
<dbReference type="Pfam" id="PF05400">
    <property type="entry name" value="FliT"/>
    <property type="match status" value="1"/>
</dbReference>
<evidence type="ECO:0000256" key="3">
    <source>
        <dbReference type="ARBA" id="ARBA00022795"/>
    </source>
</evidence>
<keyword evidence="8" id="KW-0966">Cell projection</keyword>
<evidence type="ECO:0000256" key="1">
    <source>
        <dbReference type="ARBA" id="ARBA00004514"/>
    </source>
</evidence>
<keyword evidence="9" id="KW-1185">Reference proteome</keyword>
<dbReference type="RefSeq" id="WP_211142228.1">
    <property type="nucleotide sequence ID" value="NZ_JAEEGB010000008.1"/>
</dbReference>
<organism evidence="8 9">
    <name type="scientific">Clostridium aciditolerans</name>
    <dbReference type="NCBI Taxonomy" id="339861"/>
    <lineage>
        <taxon>Bacteria</taxon>
        <taxon>Bacillati</taxon>
        <taxon>Bacillota</taxon>
        <taxon>Clostridia</taxon>
        <taxon>Eubacteriales</taxon>
        <taxon>Clostridiaceae</taxon>
        <taxon>Clostridium</taxon>
    </lineage>
</organism>
<gene>
    <name evidence="8" type="ORF">I6U51_08360</name>
</gene>
<accession>A0A934HWS8</accession>
<evidence type="ECO:0000313" key="8">
    <source>
        <dbReference type="EMBL" id="MBI6872724.1"/>
    </source>
</evidence>
<comment type="subcellular location">
    <subcellularLocation>
        <location evidence="1">Cytoplasm</location>
        <location evidence="1">Cytosol</location>
    </subcellularLocation>
</comment>
<comment type="caution">
    <text evidence="8">The sequence shown here is derived from an EMBL/GenBank/DDBJ whole genome shotgun (WGS) entry which is preliminary data.</text>
</comment>
<dbReference type="AlphaFoldDB" id="A0A934HWS8"/>
<keyword evidence="8" id="KW-0969">Cilium</keyword>
<keyword evidence="2" id="KW-0963">Cytoplasm</keyword>
<comment type="function">
    <text evidence="5">May act as an export chaperone for the filament capping protein FliD.</text>
</comment>
<keyword evidence="8" id="KW-0282">Flagellum</keyword>
<evidence type="ECO:0000256" key="4">
    <source>
        <dbReference type="ARBA" id="ARBA00023186"/>
    </source>
</evidence>
<keyword evidence="3" id="KW-1005">Bacterial flagellum biogenesis</keyword>
<dbReference type="InterPro" id="IPR008622">
    <property type="entry name" value="FliT"/>
</dbReference>
<sequence length="115" mass="13647">MENVELKSQLEVYNSDTLKLIESLEKKDYDNLESLLNKRQQTIDNISKLDYTKQEFSEVAEELKILEHQKRLSDLMIRKRDDVKEELNKISSAKNASNMYNKKIYSNSRIFNKTI</sequence>
<comment type="similarity">
    <text evidence="6">Belongs to the bacillales FliT family.</text>
</comment>
<dbReference type="EMBL" id="JAEEGB010000008">
    <property type="protein sequence ID" value="MBI6872724.1"/>
    <property type="molecule type" value="Genomic_DNA"/>
</dbReference>
<evidence type="ECO:0000256" key="7">
    <source>
        <dbReference type="ARBA" id="ARBA00093797"/>
    </source>
</evidence>
<reference evidence="8" key="1">
    <citation type="submission" date="2020-12" db="EMBL/GenBank/DDBJ databases">
        <title>Clostridium thailandense sp. nov., a novel acetogenic bacterium isolated from peat land soil in Thailand.</title>
        <authorList>
            <person name="Chaikitkaew S."/>
            <person name="Birkeland N.K."/>
        </authorList>
    </citation>
    <scope>NUCLEOTIDE SEQUENCE</scope>
    <source>
        <strain evidence="8">DSM 17425</strain>
    </source>
</reference>
<evidence type="ECO:0000256" key="6">
    <source>
        <dbReference type="ARBA" id="ARBA00093785"/>
    </source>
</evidence>